<evidence type="ECO:0000256" key="4">
    <source>
        <dbReference type="ARBA" id="ARBA00022490"/>
    </source>
</evidence>
<organism evidence="18 19">
    <name type="scientific">Candidatus Neomicrothrix parvicella RN1</name>
    <dbReference type="NCBI Taxonomy" id="1229780"/>
    <lineage>
        <taxon>Bacteria</taxon>
        <taxon>Bacillati</taxon>
        <taxon>Actinomycetota</taxon>
        <taxon>Acidimicrobiia</taxon>
        <taxon>Acidimicrobiales</taxon>
        <taxon>Microthrixaceae</taxon>
        <taxon>Candidatus Neomicrothrix</taxon>
    </lineage>
</organism>
<dbReference type="Gene3D" id="3.40.50.720">
    <property type="entry name" value="NAD(P)-binding Rossmann-like Domain"/>
    <property type="match status" value="1"/>
</dbReference>
<dbReference type="InterPro" id="IPR036565">
    <property type="entry name" value="Mur-like_cat_sf"/>
</dbReference>
<evidence type="ECO:0000256" key="1">
    <source>
        <dbReference type="ARBA" id="ARBA00004496"/>
    </source>
</evidence>
<evidence type="ECO:0000256" key="14">
    <source>
        <dbReference type="HAMAP-Rule" id="MF_00046"/>
    </source>
</evidence>
<evidence type="ECO:0000259" key="16">
    <source>
        <dbReference type="Pfam" id="PF02875"/>
    </source>
</evidence>
<dbReference type="PANTHER" id="PTHR43445">
    <property type="entry name" value="UDP-N-ACETYLMURAMATE--L-ALANINE LIGASE-RELATED"/>
    <property type="match status" value="1"/>
</dbReference>
<keyword evidence="8 14" id="KW-0067">ATP-binding</keyword>
<evidence type="ECO:0000256" key="5">
    <source>
        <dbReference type="ARBA" id="ARBA00022598"/>
    </source>
</evidence>
<dbReference type="GO" id="GO:0008763">
    <property type="term" value="F:UDP-N-acetylmuramate-L-alanine ligase activity"/>
    <property type="evidence" value="ECO:0007669"/>
    <property type="project" value="UniProtKB-UniRule"/>
</dbReference>
<feature type="binding site" evidence="14">
    <location>
        <begin position="140"/>
        <end position="146"/>
    </location>
    <ligand>
        <name>ATP</name>
        <dbReference type="ChEBI" id="CHEBI:30616"/>
    </ligand>
</feature>
<dbReference type="GO" id="GO:0005524">
    <property type="term" value="F:ATP binding"/>
    <property type="evidence" value="ECO:0007669"/>
    <property type="project" value="UniProtKB-UniRule"/>
</dbReference>
<dbReference type="InterPro" id="IPR005758">
    <property type="entry name" value="UDP-N-AcMur_Ala_ligase_MurC"/>
</dbReference>
<evidence type="ECO:0000256" key="7">
    <source>
        <dbReference type="ARBA" id="ARBA00022741"/>
    </source>
</evidence>
<evidence type="ECO:0000256" key="12">
    <source>
        <dbReference type="ARBA" id="ARBA00023316"/>
    </source>
</evidence>
<evidence type="ECO:0000256" key="9">
    <source>
        <dbReference type="ARBA" id="ARBA00022960"/>
    </source>
</evidence>
<dbReference type="HOGENOM" id="CLU_028104_2_1_11"/>
<dbReference type="OrthoDB" id="9804126at2"/>
<dbReference type="AlphaFoldDB" id="R4YXD1"/>
<evidence type="ECO:0000313" key="19">
    <source>
        <dbReference type="Proteomes" id="UP000018291"/>
    </source>
</evidence>
<keyword evidence="4 14" id="KW-0963">Cytoplasm</keyword>
<dbReference type="Pfam" id="PF08245">
    <property type="entry name" value="Mur_ligase_M"/>
    <property type="match status" value="1"/>
</dbReference>
<evidence type="ECO:0000256" key="13">
    <source>
        <dbReference type="ARBA" id="ARBA00047833"/>
    </source>
</evidence>
<dbReference type="Pfam" id="PF02875">
    <property type="entry name" value="Mur_ligase_C"/>
    <property type="match status" value="1"/>
</dbReference>
<dbReference type="SUPFAM" id="SSF51984">
    <property type="entry name" value="MurCD N-terminal domain"/>
    <property type="match status" value="1"/>
</dbReference>
<feature type="domain" description="Mur ligase N-terminal catalytic" evidence="15">
    <location>
        <begin position="35"/>
        <end position="131"/>
    </location>
</feature>
<evidence type="ECO:0000256" key="3">
    <source>
        <dbReference type="ARBA" id="ARBA00012211"/>
    </source>
</evidence>
<feature type="domain" description="Mur ligase C-terminal" evidence="16">
    <location>
        <begin position="343"/>
        <end position="473"/>
    </location>
</feature>
<keyword evidence="10 14" id="KW-0573">Peptidoglycan synthesis</keyword>
<dbReference type="GO" id="GO:0071555">
    <property type="term" value="P:cell wall organization"/>
    <property type="evidence" value="ECO:0007669"/>
    <property type="project" value="UniProtKB-KW"/>
</dbReference>
<dbReference type="PANTHER" id="PTHR43445:SF3">
    <property type="entry name" value="UDP-N-ACETYLMURAMATE--L-ALANINE LIGASE"/>
    <property type="match status" value="1"/>
</dbReference>
<dbReference type="EMBL" id="CANL01000006">
    <property type="protein sequence ID" value="CCM62843.1"/>
    <property type="molecule type" value="Genomic_DNA"/>
</dbReference>
<name>R4YXD1_9ACTN</name>
<dbReference type="Gene3D" id="3.40.1190.10">
    <property type="entry name" value="Mur-like, catalytic domain"/>
    <property type="match status" value="1"/>
</dbReference>
<comment type="caution">
    <text evidence="18">The sequence shown here is derived from an EMBL/GenBank/DDBJ whole genome shotgun (WGS) entry which is preliminary data.</text>
</comment>
<dbReference type="Pfam" id="PF01225">
    <property type="entry name" value="Mur_ligase"/>
    <property type="match status" value="1"/>
</dbReference>
<evidence type="ECO:0000256" key="8">
    <source>
        <dbReference type="ARBA" id="ARBA00022840"/>
    </source>
</evidence>
<keyword evidence="9 14" id="KW-0133">Cell shape</keyword>
<dbReference type="UniPathway" id="UPA00219"/>
<dbReference type="EC" id="6.3.2.8" evidence="3 14"/>
<keyword evidence="7 14" id="KW-0547">Nucleotide-binding</keyword>
<dbReference type="GO" id="GO:0051301">
    <property type="term" value="P:cell division"/>
    <property type="evidence" value="ECO:0007669"/>
    <property type="project" value="UniProtKB-KW"/>
</dbReference>
<dbReference type="SUPFAM" id="SSF53244">
    <property type="entry name" value="MurD-like peptide ligases, peptide-binding domain"/>
    <property type="match status" value="1"/>
</dbReference>
<comment type="pathway">
    <text evidence="2 14">Cell wall biogenesis; peptidoglycan biosynthesis.</text>
</comment>
<feature type="domain" description="Mur ligase central" evidence="17">
    <location>
        <begin position="138"/>
        <end position="320"/>
    </location>
</feature>
<accession>R4YXD1</accession>
<dbReference type="InterPro" id="IPR050061">
    <property type="entry name" value="MurCDEF_pg_biosynth"/>
</dbReference>
<keyword evidence="6 14" id="KW-0132">Cell division</keyword>
<dbReference type="NCBIfam" id="TIGR01082">
    <property type="entry name" value="murC"/>
    <property type="match status" value="1"/>
</dbReference>
<keyword evidence="12 14" id="KW-0961">Cell wall biogenesis/degradation</keyword>
<dbReference type="RefSeq" id="WP_012224649.1">
    <property type="nucleotide sequence ID" value="NZ_HG422565.1"/>
</dbReference>
<dbReference type="Proteomes" id="UP000018291">
    <property type="component" value="Unassembled WGS sequence"/>
</dbReference>
<protein>
    <recommendedName>
        <fullName evidence="3 14">UDP-N-acetylmuramate--L-alanine ligase</fullName>
        <ecNumber evidence="3 14">6.3.2.8</ecNumber>
    </recommendedName>
    <alternativeName>
        <fullName evidence="14">UDP-N-acetylmuramoyl-L-alanine synthetase</fullName>
    </alternativeName>
</protein>
<dbReference type="HAMAP" id="MF_00046">
    <property type="entry name" value="MurC"/>
    <property type="match status" value="1"/>
</dbReference>
<comment type="catalytic activity">
    <reaction evidence="13 14">
        <text>UDP-N-acetyl-alpha-D-muramate + L-alanine + ATP = UDP-N-acetyl-alpha-D-muramoyl-L-alanine + ADP + phosphate + H(+)</text>
        <dbReference type="Rhea" id="RHEA:23372"/>
        <dbReference type="ChEBI" id="CHEBI:15378"/>
        <dbReference type="ChEBI" id="CHEBI:30616"/>
        <dbReference type="ChEBI" id="CHEBI:43474"/>
        <dbReference type="ChEBI" id="CHEBI:57972"/>
        <dbReference type="ChEBI" id="CHEBI:70757"/>
        <dbReference type="ChEBI" id="CHEBI:83898"/>
        <dbReference type="ChEBI" id="CHEBI:456216"/>
        <dbReference type="EC" id="6.3.2.8"/>
    </reaction>
</comment>
<dbReference type="GO" id="GO:0005737">
    <property type="term" value="C:cytoplasm"/>
    <property type="evidence" value="ECO:0007669"/>
    <property type="project" value="UniProtKB-SubCell"/>
</dbReference>
<dbReference type="SUPFAM" id="SSF53623">
    <property type="entry name" value="MurD-like peptide ligases, catalytic domain"/>
    <property type="match status" value="1"/>
</dbReference>
<reference evidence="18 19" key="1">
    <citation type="journal article" date="2013" name="ISME J.">
        <title>Metabolic model for the filamentous 'Candidatus Microthrix parvicella' based on genomic and metagenomic analyses.</title>
        <authorList>
            <person name="Jon McIlroy S."/>
            <person name="Kristiansen R."/>
            <person name="Albertsen M."/>
            <person name="Michael Karst S."/>
            <person name="Rossetti S."/>
            <person name="Lund Nielsen J."/>
            <person name="Tandoi V."/>
            <person name="James Seviour R."/>
            <person name="Nielsen P.H."/>
        </authorList>
    </citation>
    <scope>NUCLEOTIDE SEQUENCE [LARGE SCALE GENOMIC DNA]</scope>
    <source>
        <strain evidence="18 19">RN1</strain>
    </source>
</reference>
<keyword evidence="5 14" id="KW-0436">Ligase</keyword>
<dbReference type="Gene3D" id="3.90.190.20">
    <property type="entry name" value="Mur ligase, C-terminal domain"/>
    <property type="match status" value="1"/>
</dbReference>
<comment type="subcellular location">
    <subcellularLocation>
        <location evidence="1 14">Cytoplasm</location>
    </subcellularLocation>
</comment>
<proteinExistence type="inferred from homology"/>
<dbReference type="InterPro" id="IPR036615">
    <property type="entry name" value="Mur_ligase_C_dom_sf"/>
</dbReference>
<keyword evidence="11 14" id="KW-0131">Cell cycle</keyword>
<evidence type="ECO:0000256" key="2">
    <source>
        <dbReference type="ARBA" id="ARBA00004752"/>
    </source>
</evidence>
<keyword evidence="19" id="KW-1185">Reference proteome</keyword>
<dbReference type="InterPro" id="IPR004101">
    <property type="entry name" value="Mur_ligase_C"/>
</dbReference>
<dbReference type="InterPro" id="IPR013221">
    <property type="entry name" value="Mur_ligase_cen"/>
</dbReference>
<dbReference type="STRING" id="1229780.BN381_140008"/>
<comment type="function">
    <text evidence="14">Cell wall formation.</text>
</comment>
<evidence type="ECO:0000256" key="11">
    <source>
        <dbReference type="ARBA" id="ARBA00023306"/>
    </source>
</evidence>
<dbReference type="GO" id="GO:0008360">
    <property type="term" value="P:regulation of cell shape"/>
    <property type="evidence" value="ECO:0007669"/>
    <property type="project" value="UniProtKB-KW"/>
</dbReference>
<evidence type="ECO:0000256" key="6">
    <source>
        <dbReference type="ARBA" id="ARBA00022618"/>
    </source>
</evidence>
<dbReference type="InterPro" id="IPR000713">
    <property type="entry name" value="Mur_ligase_N"/>
</dbReference>
<dbReference type="GO" id="GO:0009252">
    <property type="term" value="P:peptidoglycan biosynthetic process"/>
    <property type="evidence" value="ECO:0007669"/>
    <property type="project" value="UniProtKB-UniRule"/>
</dbReference>
<comment type="similarity">
    <text evidence="14">Belongs to the MurCDEF family.</text>
</comment>
<evidence type="ECO:0000259" key="15">
    <source>
        <dbReference type="Pfam" id="PF01225"/>
    </source>
</evidence>
<dbReference type="eggNOG" id="COG0773">
    <property type="taxonomic scope" value="Bacteria"/>
</dbReference>
<evidence type="ECO:0000313" key="18">
    <source>
        <dbReference type="EMBL" id="CCM62843.1"/>
    </source>
</evidence>
<sequence length="491" mass="50149">MSATHDTPIPGKSTRPGGPVDAHAVAGLLAGTPRRIHLIGLAGTGISALAMILRELGHEVSGSDQRAAPVLERLTELGVTAHVGHDPAHVVDADLVICSTAIKADHPERQAAVDAGLPVLSRAEALAGLTRLRPTIAVSGTHGKTTSTAMLALAMRSAGANVSWLVGSTVPALGSPAHWGDGDWFVVEADESDDTHLALARTAVLLTNAEGEHLDFHGTLGRVIDGYVEFLTGNPADAATSPTVRVAGLDDHGAALVAKAVGGVVTFGTTPGTDWWLEVLTEAVTGTTSMLTSPSGDRIALRLAVPGDHNARNAAGVVALVGELGFDPHLAAAGVASFTGTGRRFEHRGSVGGVSFIDDYAHHPTEVAATLAAASGWDGGRVVAVFQPHLYSRTQRLAEHFGAALAAADVVVVTDVFAAREEPIEGVDGTLISEATRRHGGVHVADAPNRSDLGAVVRALVRSGDLVLTMGAGDVTTLADELGAVRPGAGS</sequence>
<gene>
    <name evidence="14" type="primary">murC</name>
    <name evidence="18" type="ORF">BN381_140008</name>
</gene>
<evidence type="ECO:0000259" key="17">
    <source>
        <dbReference type="Pfam" id="PF08245"/>
    </source>
</evidence>
<evidence type="ECO:0000256" key="10">
    <source>
        <dbReference type="ARBA" id="ARBA00022984"/>
    </source>
</evidence>